<dbReference type="Proteomes" id="UP000051248">
    <property type="component" value="Unassembled WGS sequence"/>
</dbReference>
<dbReference type="PANTHER" id="PTHR30024">
    <property type="entry name" value="ALIPHATIC SULFONATES-BINDING PROTEIN-RELATED"/>
    <property type="match status" value="1"/>
</dbReference>
<feature type="chain" id="PRO_5006406459" description="Solute-binding protein family 3/N-terminal domain-containing protein" evidence="4">
    <location>
        <begin position="33"/>
        <end position="319"/>
    </location>
</feature>
<comment type="caution">
    <text evidence="6">The sequence shown here is derived from an EMBL/GenBank/DDBJ whole genome shotgun (WGS) entry which is preliminary data.</text>
</comment>
<dbReference type="STRING" id="1423775.FD03_GL001350"/>
<name>A0A0R1K5W6_9LACO</name>
<dbReference type="eggNOG" id="COG0715">
    <property type="taxonomic scope" value="Bacteria"/>
</dbReference>
<dbReference type="GO" id="GO:0042597">
    <property type="term" value="C:periplasmic space"/>
    <property type="evidence" value="ECO:0007669"/>
    <property type="project" value="UniProtKB-SubCell"/>
</dbReference>
<reference evidence="6 7" key="1">
    <citation type="journal article" date="2015" name="Genome Announc.">
        <title>Expanding the biotechnology potential of lactobacilli through comparative genomics of 213 strains and associated genera.</title>
        <authorList>
            <person name="Sun Z."/>
            <person name="Harris H.M."/>
            <person name="McCann A."/>
            <person name="Guo C."/>
            <person name="Argimon S."/>
            <person name="Zhang W."/>
            <person name="Yang X."/>
            <person name="Jeffery I.B."/>
            <person name="Cooney J.C."/>
            <person name="Kagawa T.F."/>
            <person name="Liu W."/>
            <person name="Song Y."/>
            <person name="Salvetti E."/>
            <person name="Wrobel A."/>
            <person name="Rasinkangas P."/>
            <person name="Parkhill J."/>
            <person name="Rea M.C."/>
            <person name="O'Sullivan O."/>
            <person name="Ritari J."/>
            <person name="Douillard F.P."/>
            <person name="Paul Ross R."/>
            <person name="Yang R."/>
            <person name="Briner A.E."/>
            <person name="Felis G.E."/>
            <person name="de Vos W.M."/>
            <person name="Barrangou R."/>
            <person name="Klaenhammer T.R."/>
            <person name="Caufield P.W."/>
            <person name="Cui Y."/>
            <person name="Zhang H."/>
            <person name="O'Toole P.W."/>
        </authorList>
    </citation>
    <scope>NUCLEOTIDE SEQUENCE [LARGE SCALE GENOMIC DNA]</scope>
    <source>
        <strain evidence="6 7">DSM 19682</strain>
    </source>
</reference>
<evidence type="ECO:0000256" key="3">
    <source>
        <dbReference type="ARBA" id="ARBA00022729"/>
    </source>
</evidence>
<organism evidence="6 7">
    <name type="scientific">Companilactobacillus nodensis DSM 19682 = JCM 14932 = NBRC 107160</name>
    <dbReference type="NCBI Taxonomy" id="1423775"/>
    <lineage>
        <taxon>Bacteria</taxon>
        <taxon>Bacillati</taxon>
        <taxon>Bacillota</taxon>
        <taxon>Bacilli</taxon>
        <taxon>Lactobacillales</taxon>
        <taxon>Lactobacillaceae</taxon>
        <taxon>Companilactobacillus</taxon>
    </lineage>
</organism>
<dbReference type="RefSeq" id="WP_025025132.1">
    <property type="nucleotide sequence ID" value="NZ_AZDZ01000019.1"/>
</dbReference>
<evidence type="ECO:0000259" key="5">
    <source>
        <dbReference type="SMART" id="SM00062"/>
    </source>
</evidence>
<dbReference type="InterPro" id="IPR001638">
    <property type="entry name" value="Solute-binding_3/MltF_N"/>
</dbReference>
<dbReference type="Gene3D" id="3.40.190.10">
    <property type="entry name" value="Periplasmic binding protein-like II"/>
    <property type="match status" value="2"/>
</dbReference>
<sequence>MSRIMKKIGLILATLVLVLSSLSLMNVKTAQAAEAAGETKIVIGTTKDVSALPLTIAKQANLFQTNNINVELKSYDSTEELNNAITSGEVNVAVTDLVNYASIAKKANWKIGSTMPGYYGLAANKKYKSVKKLKGKTIAVNKNDSSKYYLKQLLKKNKMKLKDVKVKNVDPEATRVSDLKDGSVDAIVAADPWISNAKANGAKILNKQNLKKDNGNVLIFSKDYLSKNASSTLILIDTVNQGIKTFNKNGFMWTYNTLADFGASDKARGYMGKEDVSMKKVHRVKKSDFNKAFKYAKSQKLYKGKVSVKKYQVKLKGVK</sequence>
<feature type="signal peptide" evidence="4">
    <location>
        <begin position="1"/>
        <end position="32"/>
    </location>
</feature>
<dbReference type="SMART" id="SM00062">
    <property type="entry name" value="PBPb"/>
    <property type="match status" value="1"/>
</dbReference>
<evidence type="ECO:0000256" key="1">
    <source>
        <dbReference type="ARBA" id="ARBA00004418"/>
    </source>
</evidence>
<dbReference type="Pfam" id="PF09084">
    <property type="entry name" value="NMT1"/>
    <property type="match status" value="1"/>
</dbReference>
<accession>A0A0R1K5W6</accession>
<dbReference type="PATRIC" id="fig|1423775.4.peg.1380"/>
<dbReference type="PANTHER" id="PTHR30024:SF47">
    <property type="entry name" value="TAURINE-BINDING PERIPLASMIC PROTEIN"/>
    <property type="match status" value="1"/>
</dbReference>
<comment type="similarity">
    <text evidence="2">Belongs to the bacterial solute-binding protein SsuA/TauA family.</text>
</comment>
<comment type="subcellular location">
    <subcellularLocation>
        <location evidence="1">Periplasm</location>
    </subcellularLocation>
</comment>
<evidence type="ECO:0000313" key="6">
    <source>
        <dbReference type="EMBL" id="KRK78989.1"/>
    </source>
</evidence>
<evidence type="ECO:0000313" key="7">
    <source>
        <dbReference type="Proteomes" id="UP000051248"/>
    </source>
</evidence>
<dbReference type="SUPFAM" id="SSF53850">
    <property type="entry name" value="Periplasmic binding protein-like II"/>
    <property type="match status" value="1"/>
</dbReference>
<keyword evidence="3 4" id="KW-0732">Signal</keyword>
<keyword evidence="7" id="KW-1185">Reference proteome</keyword>
<evidence type="ECO:0000256" key="4">
    <source>
        <dbReference type="SAM" id="SignalP"/>
    </source>
</evidence>
<dbReference type="EMBL" id="AZDZ01000019">
    <property type="protein sequence ID" value="KRK78989.1"/>
    <property type="molecule type" value="Genomic_DNA"/>
</dbReference>
<feature type="domain" description="Solute-binding protein family 3/N-terminal" evidence="5">
    <location>
        <begin position="40"/>
        <end position="271"/>
    </location>
</feature>
<proteinExistence type="inferred from homology"/>
<evidence type="ECO:0000256" key="2">
    <source>
        <dbReference type="ARBA" id="ARBA00010742"/>
    </source>
</evidence>
<dbReference type="GO" id="GO:0042918">
    <property type="term" value="P:alkanesulfonate transmembrane transport"/>
    <property type="evidence" value="ECO:0007669"/>
    <property type="project" value="TreeGrafter"/>
</dbReference>
<protein>
    <recommendedName>
        <fullName evidence="5">Solute-binding protein family 3/N-terminal domain-containing protein</fullName>
    </recommendedName>
</protein>
<dbReference type="AlphaFoldDB" id="A0A0R1K5W6"/>
<dbReference type="OrthoDB" id="2275264at2"/>
<gene>
    <name evidence="6" type="ORF">FD03_GL001350</name>
</gene>
<dbReference type="InterPro" id="IPR015168">
    <property type="entry name" value="SsuA/THI5"/>
</dbReference>